<dbReference type="STRING" id="1492898.SY85_02605"/>
<evidence type="ECO:0000313" key="12">
    <source>
        <dbReference type="Proteomes" id="UP000077177"/>
    </source>
</evidence>
<dbReference type="Proteomes" id="UP000077177">
    <property type="component" value="Chromosome"/>
</dbReference>
<dbReference type="Gene3D" id="1.10.287.3510">
    <property type="match status" value="1"/>
</dbReference>
<dbReference type="PANTHER" id="PTHR11434:SF16">
    <property type="entry name" value="NADH-UBIQUINONE OXIDOREDUCTASE CHAIN 4L"/>
    <property type="match status" value="1"/>
</dbReference>
<evidence type="ECO:0000256" key="7">
    <source>
        <dbReference type="ARBA" id="ARBA00022967"/>
    </source>
</evidence>
<keyword evidence="7 10" id="KW-1278">Translocase</keyword>
<dbReference type="InterPro" id="IPR001133">
    <property type="entry name" value="NADH_UbQ_OxRdtase_chain4L/K"/>
</dbReference>
<reference evidence="11 12" key="2">
    <citation type="journal article" date="2016" name="Int. J. Syst. Evol. Microbiol.">
        <title>Flavisolibacter tropicus sp. nov., isolated from tropical soil.</title>
        <authorList>
            <person name="Lee J.J."/>
            <person name="Kang M.S."/>
            <person name="Kim G.S."/>
            <person name="Lee C.S."/>
            <person name="Lim S."/>
            <person name="Lee J."/>
            <person name="Roh S.H."/>
            <person name="Kang H."/>
            <person name="Ha J.M."/>
            <person name="Bae S."/>
            <person name="Jung H.Y."/>
            <person name="Kim M.K."/>
        </authorList>
    </citation>
    <scope>NUCLEOTIDE SEQUENCE [LARGE SCALE GENOMIC DNA]</scope>
    <source>
        <strain evidence="11 12">LCS9</strain>
    </source>
</reference>
<dbReference type="Pfam" id="PF00420">
    <property type="entry name" value="Oxidored_q2"/>
    <property type="match status" value="1"/>
</dbReference>
<keyword evidence="4 10" id="KW-0813">Transport</keyword>
<evidence type="ECO:0000256" key="4">
    <source>
        <dbReference type="ARBA" id="ARBA00022448"/>
    </source>
</evidence>
<dbReference type="EMBL" id="CP011390">
    <property type="protein sequence ID" value="ANE49556.1"/>
    <property type="molecule type" value="Genomic_DNA"/>
</dbReference>
<comment type="subcellular location">
    <subcellularLocation>
        <location evidence="10">Cell membrane</location>
        <topology evidence="10">Multi-pass membrane protein</topology>
    </subcellularLocation>
    <subcellularLocation>
        <location evidence="2">Membrane</location>
        <topology evidence="2">Multi-pass membrane protein</topology>
    </subcellularLocation>
</comment>
<evidence type="ECO:0000256" key="9">
    <source>
        <dbReference type="ARBA" id="ARBA00023136"/>
    </source>
</evidence>
<dbReference type="NCBIfam" id="NF004319">
    <property type="entry name" value="PRK05715.1-1"/>
    <property type="match status" value="1"/>
</dbReference>
<dbReference type="GO" id="GO:0030964">
    <property type="term" value="C:NADH dehydrogenase complex"/>
    <property type="evidence" value="ECO:0007669"/>
    <property type="project" value="TreeGrafter"/>
</dbReference>
<dbReference type="GO" id="GO:0048038">
    <property type="term" value="F:quinone binding"/>
    <property type="evidence" value="ECO:0007669"/>
    <property type="project" value="UniProtKB-KW"/>
</dbReference>
<evidence type="ECO:0000256" key="1">
    <source>
        <dbReference type="ARBA" id="ARBA00002378"/>
    </source>
</evidence>
<dbReference type="GO" id="GO:0042773">
    <property type="term" value="P:ATP synthesis coupled electron transport"/>
    <property type="evidence" value="ECO:0007669"/>
    <property type="project" value="InterPro"/>
</dbReference>
<reference evidence="12" key="1">
    <citation type="submission" date="2015-01" db="EMBL/GenBank/DDBJ databases">
        <title>Flavisolibacter sp./LCS9/ whole genome sequencing.</title>
        <authorList>
            <person name="Kim M.K."/>
            <person name="Srinivasan S."/>
            <person name="Lee J.-J."/>
        </authorList>
    </citation>
    <scope>NUCLEOTIDE SEQUENCE [LARGE SCALE GENOMIC DNA]</scope>
    <source>
        <strain evidence="12">LCS9</strain>
    </source>
</reference>
<evidence type="ECO:0000256" key="8">
    <source>
        <dbReference type="ARBA" id="ARBA00022989"/>
    </source>
</evidence>
<evidence type="ECO:0000256" key="5">
    <source>
        <dbReference type="ARBA" id="ARBA00022692"/>
    </source>
</evidence>
<evidence type="ECO:0000313" key="11">
    <source>
        <dbReference type="EMBL" id="ANE49556.1"/>
    </source>
</evidence>
<keyword evidence="12" id="KW-1185">Reference proteome</keyword>
<comment type="similarity">
    <text evidence="3 10">Belongs to the complex I subunit 4L family.</text>
</comment>
<evidence type="ECO:0000256" key="6">
    <source>
        <dbReference type="ARBA" id="ARBA00022719"/>
    </source>
</evidence>
<dbReference type="AlphaFoldDB" id="A0A172TRD2"/>
<feature type="transmembrane region" description="Helical" evidence="10">
    <location>
        <begin position="63"/>
        <end position="83"/>
    </location>
</feature>
<keyword evidence="5 10" id="KW-0812">Transmembrane</keyword>
<comment type="subunit">
    <text evidence="10">NDH-1 is composed of 14 different subunits. Subunits NuoA, H, J, K, L, M, N constitute the membrane sector of the complex.</text>
</comment>
<dbReference type="FunFam" id="1.10.287.3510:FF:000001">
    <property type="entry name" value="NADH-quinone oxidoreductase subunit K"/>
    <property type="match status" value="1"/>
</dbReference>
<name>A0A172TRD2_9BACT</name>
<keyword evidence="10" id="KW-1003">Cell membrane</keyword>
<protein>
    <recommendedName>
        <fullName evidence="10">NADH-quinone oxidoreductase subunit K</fullName>
        <ecNumber evidence="10">7.1.1.-</ecNumber>
    </recommendedName>
    <alternativeName>
        <fullName evidence="10">NADH dehydrogenase I subunit K</fullName>
    </alternativeName>
    <alternativeName>
        <fullName evidence="10">NDH-1 subunit K</fullName>
    </alternativeName>
</protein>
<organism evidence="11 12">
    <name type="scientific">Flavisolibacter tropicus</name>
    <dbReference type="NCBI Taxonomy" id="1492898"/>
    <lineage>
        <taxon>Bacteria</taxon>
        <taxon>Pseudomonadati</taxon>
        <taxon>Bacteroidota</taxon>
        <taxon>Chitinophagia</taxon>
        <taxon>Chitinophagales</taxon>
        <taxon>Chitinophagaceae</taxon>
        <taxon>Flavisolibacter</taxon>
    </lineage>
</organism>
<dbReference type="HAMAP" id="MF_01456">
    <property type="entry name" value="NDH1_NuoK"/>
    <property type="match status" value="1"/>
</dbReference>
<dbReference type="EC" id="7.1.1.-" evidence="10"/>
<sequence>MNMPITAQAILIVAAILFILGLVGVLTRKNIIFILVSLEIMLNAAGMAFIAAGAKWGQPDGQIMFLFILAMAASEVSVGLALIMQAYHQHKTLDVDQLTALRDEPVTI</sequence>
<dbReference type="NCBIfam" id="NF004320">
    <property type="entry name" value="PRK05715.1-2"/>
    <property type="match status" value="1"/>
</dbReference>
<dbReference type="GO" id="GO:0005886">
    <property type="term" value="C:plasma membrane"/>
    <property type="evidence" value="ECO:0007669"/>
    <property type="project" value="UniProtKB-SubCell"/>
</dbReference>
<dbReference type="PANTHER" id="PTHR11434">
    <property type="entry name" value="NADH-UBIQUINONE OXIDOREDUCTASE SUBUNIT ND4L"/>
    <property type="match status" value="1"/>
</dbReference>
<comment type="catalytic activity">
    <reaction evidence="10">
        <text>a quinone + NADH + 5 H(+)(in) = a quinol + NAD(+) + 4 H(+)(out)</text>
        <dbReference type="Rhea" id="RHEA:57888"/>
        <dbReference type="ChEBI" id="CHEBI:15378"/>
        <dbReference type="ChEBI" id="CHEBI:24646"/>
        <dbReference type="ChEBI" id="CHEBI:57540"/>
        <dbReference type="ChEBI" id="CHEBI:57945"/>
        <dbReference type="ChEBI" id="CHEBI:132124"/>
    </reaction>
</comment>
<evidence type="ECO:0000256" key="10">
    <source>
        <dbReference type="HAMAP-Rule" id="MF_01456"/>
    </source>
</evidence>
<gene>
    <name evidence="10" type="primary">nuoK</name>
    <name evidence="11" type="ORF">SY85_02605</name>
</gene>
<comment type="function">
    <text evidence="1">NDH-1 shuttles electrons from NADH, via FMN and iron-sulfur (Fe-S) centers, to quinones in the respiratory chain. The immediate electron acceptor for the enzyme in this species is believed to be ubiquinone. Couples the redox reaction to proton translocation (for every two electrons transferred, four hydrogen ions are translocated across the cytoplasmic membrane), and thus conserves the redox energy in a proton gradient.</text>
</comment>
<proteinExistence type="inferred from homology"/>
<keyword evidence="9 10" id="KW-0472">Membrane</keyword>
<dbReference type="KEGG" id="fla:SY85_02605"/>
<keyword evidence="6 10" id="KW-0874">Quinone</keyword>
<evidence type="ECO:0000256" key="3">
    <source>
        <dbReference type="ARBA" id="ARBA00010519"/>
    </source>
</evidence>
<keyword evidence="8 10" id="KW-1133">Transmembrane helix</keyword>
<dbReference type="InterPro" id="IPR039428">
    <property type="entry name" value="NUOK/Mnh_C1-like"/>
</dbReference>
<accession>A0A172TRD2</accession>
<comment type="function">
    <text evidence="10">NDH-1 shuttles electrons from NADH, via FMN and iron-sulfur (Fe-S) centers, to quinones in the respiratory chain. The immediate electron acceptor for the enzyme in this species is believed to be a menaquinone. Couples the redox reaction to proton translocation (for every two electrons transferred, four hydrogen ions are translocated across the cytoplasmic membrane), and thus conserves the redox energy in a proton gradient.</text>
</comment>
<feature type="transmembrane region" description="Helical" evidence="10">
    <location>
        <begin position="6"/>
        <end position="26"/>
    </location>
</feature>
<dbReference type="GO" id="GO:0050136">
    <property type="term" value="F:NADH dehydrogenase (quinone) (non-electrogenic) activity"/>
    <property type="evidence" value="ECO:0007669"/>
    <property type="project" value="UniProtKB-UniRule"/>
</dbReference>
<keyword evidence="10" id="KW-0520">NAD</keyword>
<evidence type="ECO:0000256" key="2">
    <source>
        <dbReference type="ARBA" id="ARBA00004141"/>
    </source>
</evidence>
<feature type="transmembrane region" description="Helical" evidence="10">
    <location>
        <begin position="31"/>
        <end position="51"/>
    </location>
</feature>